<name>A0A9Q1EL82_SYNKA</name>
<feature type="region of interest" description="Disordered" evidence="1">
    <location>
        <begin position="39"/>
        <end position="79"/>
    </location>
</feature>
<dbReference type="EMBL" id="JAINUF010000015">
    <property type="protein sequence ID" value="KAJ8340818.1"/>
    <property type="molecule type" value="Genomic_DNA"/>
</dbReference>
<feature type="region of interest" description="Disordered" evidence="1">
    <location>
        <begin position="151"/>
        <end position="182"/>
    </location>
</feature>
<dbReference type="AlphaFoldDB" id="A0A9Q1EL82"/>
<gene>
    <name evidence="2" type="ORF">SKAU_G00331090</name>
</gene>
<reference evidence="2" key="1">
    <citation type="journal article" date="2023" name="Science">
        <title>Genome structures resolve the early diversification of teleost fishes.</title>
        <authorList>
            <person name="Parey E."/>
            <person name="Louis A."/>
            <person name="Montfort J."/>
            <person name="Bouchez O."/>
            <person name="Roques C."/>
            <person name="Iampietro C."/>
            <person name="Lluch J."/>
            <person name="Castinel A."/>
            <person name="Donnadieu C."/>
            <person name="Desvignes T."/>
            <person name="Floi Bucao C."/>
            <person name="Jouanno E."/>
            <person name="Wen M."/>
            <person name="Mejri S."/>
            <person name="Dirks R."/>
            <person name="Jansen H."/>
            <person name="Henkel C."/>
            <person name="Chen W.J."/>
            <person name="Zahm M."/>
            <person name="Cabau C."/>
            <person name="Klopp C."/>
            <person name="Thompson A.W."/>
            <person name="Robinson-Rechavi M."/>
            <person name="Braasch I."/>
            <person name="Lecointre G."/>
            <person name="Bobe J."/>
            <person name="Postlethwait J.H."/>
            <person name="Berthelot C."/>
            <person name="Roest Crollius H."/>
            <person name="Guiguen Y."/>
        </authorList>
    </citation>
    <scope>NUCLEOTIDE SEQUENCE</scope>
    <source>
        <strain evidence="2">WJC10195</strain>
    </source>
</reference>
<sequence>MQSIIFKVQTSGTEQSNACLIYFQLNFCPQKEKPRLLSRRRMEVTESEERYQGGGRSEETQLDGGVSSDSSPGFQYSFNREGRLLHRDTREPFLFRFRRGVGAQRSQTEQEALGRYITQSRAPPPGGAVPSKQGSTCPPPCQGLIFLSQGGAREQQHAAGSDPGPGGRCGADSGAGRPSVGKAWRRAARVPYVRRGAAGERWGVALLDPNEAGASPEEHVRHAWNGLLAGAAAGKVAVVTQRAHSRKWVLSSKPVNRPVGSLKAECPQLSAGTLNHDTAPASCMESVFRYITKALKAKALPIPYDIITRSKSQGRSPGGSGQASPWQQLMETRSCQ</sequence>
<dbReference type="PANTHER" id="PTHR21357">
    <property type="entry name" value="FAM172 FAMILY PROTEIN HOMOLOG CG10038"/>
    <property type="match status" value="1"/>
</dbReference>
<evidence type="ECO:0000313" key="3">
    <source>
        <dbReference type="Proteomes" id="UP001152622"/>
    </source>
</evidence>
<feature type="compositionally biased region" description="Polar residues" evidence="1">
    <location>
        <begin position="322"/>
        <end position="336"/>
    </location>
</feature>
<accession>A0A9Q1EL82</accession>
<comment type="caution">
    <text evidence="2">The sequence shown here is derived from an EMBL/GenBank/DDBJ whole genome shotgun (WGS) entry which is preliminary data.</text>
</comment>
<dbReference type="PANTHER" id="PTHR21357:SF5">
    <property type="entry name" value="SI:CH73-41E3.7"/>
    <property type="match status" value="1"/>
</dbReference>
<organism evidence="2 3">
    <name type="scientific">Synaphobranchus kaupii</name>
    <name type="common">Kaup's arrowtooth eel</name>
    <dbReference type="NCBI Taxonomy" id="118154"/>
    <lineage>
        <taxon>Eukaryota</taxon>
        <taxon>Metazoa</taxon>
        <taxon>Chordata</taxon>
        <taxon>Craniata</taxon>
        <taxon>Vertebrata</taxon>
        <taxon>Euteleostomi</taxon>
        <taxon>Actinopterygii</taxon>
        <taxon>Neopterygii</taxon>
        <taxon>Teleostei</taxon>
        <taxon>Anguilliformes</taxon>
        <taxon>Synaphobranchidae</taxon>
        <taxon>Synaphobranchus</taxon>
    </lineage>
</organism>
<feature type="region of interest" description="Disordered" evidence="1">
    <location>
        <begin position="116"/>
        <end position="136"/>
    </location>
</feature>
<dbReference type="GO" id="GO:0031048">
    <property type="term" value="P:regulatory ncRNA-mediated heterochromatin formation"/>
    <property type="evidence" value="ECO:0007669"/>
    <property type="project" value="TreeGrafter"/>
</dbReference>
<feature type="compositionally biased region" description="Basic and acidic residues" evidence="1">
    <location>
        <begin position="39"/>
        <end position="59"/>
    </location>
</feature>
<feature type="region of interest" description="Disordered" evidence="1">
    <location>
        <begin position="309"/>
        <end position="336"/>
    </location>
</feature>
<dbReference type="Proteomes" id="UP001152622">
    <property type="component" value="Chromosome 15"/>
</dbReference>
<dbReference type="InterPro" id="IPR048263">
    <property type="entry name" value="Arb2"/>
</dbReference>
<evidence type="ECO:0000313" key="2">
    <source>
        <dbReference type="EMBL" id="KAJ8340818.1"/>
    </source>
</evidence>
<dbReference type="GO" id="GO:0035197">
    <property type="term" value="F:siRNA binding"/>
    <property type="evidence" value="ECO:0007669"/>
    <property type="project" value="TreeGrafter"/>
</dbReference>
<protein>
    <submittedName>
        <fullName evidence="2">Uncharacterized protein</fullName>
    </submittedName>
</protein>
<dbReference type="OrthoDB" id="421951at2759"/>
<dbReference type="GO" id="GO:0005634">
    <property type="term" value="C:nucleus"/>
    <property type="evidence" value="ECO:0007669"/>
    <property type="project" value="TreeGrafter"/>
</dbReference>
<proteinExistence type="predicted"/>
<feature type="compositionally biased region" description="Polar residues" evidence="1">
    <location>
        <begin position="67"/>
        <end position="78"/>
    </location>
</feature>
<evidence type="ECO:0000256" key="1">
    <source>
        <dbReference type="SAM" id="MobiDB-lite"/>
    </source>
</evidence>
<keyword evidence="3" id="KW-1185">Reference proteome</keyword>